<sequence length="740" mass="87640">NDVLGSKLLEIIKSPFLGERLVYKHRNVVKNIITENINILISQEYFQQYIYEKKEIAHVLDIYRILLEEFNKDKELIKKVQSRYNQIVSQEDKIVSQHEDTFIDRYKRLEDFQNYEKYLKEIEKKRHFLNSLLGYYDTEFDKFYRYKNFFHHLDKTTKGIITWFINLDIDSEKWNDALLAVYFYSILKSQEKGSHSFHTDNHELGRLSEVYGELEKLQKNIIIDDWNKRLRDKAFPDFKILYNLNKNRRYHKSNSLRKIIDKDFNLFTSIFPVILTNPITADSILPLEVGIFDVVIFDEASQLKIEDTFTSFLRGKYKVIAGDKHQMPPSNYFQSSESSISQDEEIGEDLEKARELSLSESLLDYAEKIKHTQSYLDYHYRSHHPALIDFSNHAFYGGNLIPFPARIEYNPIGFYQVDGIYQDRKNDSEIEKVLDILKNDIHKNQDGEYPSVGVVTFNIEQRNAILDKLNEAKYSDGGFANKMEAISRKERFFVRNLENVQGDERDVIILSTVYGKDSDGKFLKRFGPLNQEKGYKLLNVAVTRARNKIYICTSIPRDQYLDYNSHLHEYKNNKRAILYSYLAYAYFIANRQTKNVDNLKSILKEYSHDQPRNNPRQGLTESPFEEEVLEYLEDLFGQENVILQQHIGGFRVDFLVKYKGNSVVIECDGKSYHASEEAYIHDMFRERQLKELGYEVYRIWSTNWWHNHKREIEKIERFFSDLAPKIDKNTDNDSNGMTEV</sequence>
<dbReference type="Gene3D" id="3.40.960.10">
    <property type="entry name" value="VSR Endonuclease"/>
    <property type="match status" value="1"/>
</dbReference>
<accession>A0A845DMI8</accession>
<feature type="domain" description="Restriction endonuclease type II-like" evidence="2">
    <location>
        <begin position="624"/>
        <end position="717"/>
    </location>
</feature>
<proteinExistence type="predicted"/>
<dbReference type="InterPro" id="IPR027417">
    <property type="entry name" value="P-loop_NTPase"/>
</dbReference>
<evidence type="ECO:0000313" key="3">
    <source>
        <dbReference type="EMBL" id="MYE38563.1"/>
    </source>
</evidence>
<dbReference type="SUPFAM" id="SSF52980">
    <property type="entry name" value="Restriction endonuclease-like"/>
    <property type="match status" value="1"/>
</dbReference>
<comment type="caution">
    <text evidence="3">The sequence shown here is derived from an EMBL/GenBank/DDBJ whole genome shotgun (WGS) entry which is preliminary data.</text>
</comment>
<feature type="domain" description="DNA2/NAM7 helicase-like C-terminal" evidence="1">
    <location>
        <begin position="359"/>
        <end position="552"/>
    </location>
</feature>
<dbReference type="AlphaFoldDB" id="A0A845DMI8"/>
<feature type="non-terminal residue" evidence="3">
    <location>
        <position position="1"/>
    </location>
</feature>
<dbReference type="CDD" id="cd18808">
    <property type="entry name" value="SF1_C_Upf1"/>
    <property type="match status" value="1"/>
</dbReference>
<evidence type="ECO:0000259" key="2">
    <source>
        <dbReference type="Pfam" id="PF18741"/>
    </source>
</evidence>
<dbReference type="InterPro" id="IPR047187">
    <property type="entry name" value="SF1_C_Upf1"/>
</dbReference>
<dbReference type="Pfam" id="PF18741">
    <property type="entry name" value="MTES_1575"/>
    <property type="match status" value="1"/>
</dbReference>
<evidence type="ECO:0000313" key="4">
    <source>
        <dbReference type="Proteomes" id="UP000449092"/>
    </source>
</evidence>
<dbReference type="InterPro" id="IPR041679">
    <property type="entry name" value="DNA2/NAM7-like_C"/>
</dbReference>
<dbReference type="SUPFAM" id="SSF52540">
    <property type="entry name" value="P-loop containing nucleoside triphosphate hydrolases"/>
    <property type="match status" value="1"/>
</dbReference>
<dbReference type="Gene3D" id="3.40.50.300">
    <property type="entry name" value="P-loop containing nucleotide triphosphate hydrolases"/>
    <property type="match status" value="2"/>
</dbReference>
<dbReference type="InterPro" id="IPR045055">
    <property type="entry name" value="DNA2/NAM7-like"/>
</dbReference>
<dbReference type="Proteomes" id="UP000449092">
    <property type="component" value="Unassembled WGS sequence"/>
</dbReference>
<dbReference type="Pfam" id="PF13087">
    <property type="entry name" value="AAA_12"/>
    <property type="match status" value="1"/>
</dbReference>
<evidence type="ECO:0000259" key="1">
    <source>
        <dbReference type="Pfam" id="PF13087"/>
    </source>
</evidence>
<dbReference type="PANTHER" id="PTHR10887">
    <property type="entry name" value="DNA2/NAM7 HELICASE FAMILY"/>
    <property type="match status" value="1"/>
</dbReference>
<reference evidence="3 4" key="1">
    <citation type="submission" date="2019-09" db="EMBL/GenBank/DDBJ databases">
        <title>Characterisation of the sponge microbiome using genome-centric metagenomics.</title>
        <authorList>
            <person name="Engelberts J.P."/>
            <person name="Robbins S.J."/>
            <person name="De Goeij J.M."/>
            <person name="Aranda M."/>
            <person name="Bell S.C."/>
            <person name="Webster N.S."/>
        </authorList>
    </citation>
    <scope>NUCLEOTIDE SEQUENCE [LARGE SCALE GENOMIC DNA]</scope>
    <source>
        <strain evidence="3">SB0662_bin_43</strain>
    </source>
</reference>
<name>A0A845DMI8_9BACT</name>
<organism evidence="3 4">
    <name type="scientific">Candidatus Spechtbacteria bacterium SB0662_bin_43</name>
    <dbReference type="NCBI Taxonomy" id="2604897"/>
    <lineage>
        <taxon>Bacteria</taxon>
        <taxon>Candidatus Spechtiibacteriota</taxon>
    </lineage>
</organism>
<dbReference type="InterPro" id="IPR011335">
    <property type="entry name" value="Restrct_endonuc-II-like"/>
</dbReference>
<dbReference type="InterPro" id="IPR049468">
    <property type="entry name" value="Restrct_endonuc-II-like_dom"/>
</dbReference>
<gene>
    <name evidence="3" type="ORF">F4X82_03550</name>
</gene>
<dbReference type="EMBL" id="VXOY01000031">
    <property type="protein sequence ID" value="MYE38563.1"/>
    <property type="molecule type" value="Genomic_DNA"/>
</dbReference>
<protein>
    <submittedName>
        <fullName evidence="3">DUF559 domain-containing protein</fullName>
    </submittedName>
</protein>